<name>A0A9X3I958_9SPHI</name>
<dbReference type="Proteomes" id="UP001142592">
    <property type="component" value="Unassembled WGS sequence"/>
</dbReference>
<sequence>MKTITKLFATALTAFAIFTTTNLNAQEMTTMSTNNGMAFKVGVGLNGGLFRKSSPMEYSYGADLKLQWDLTKDVAVTASGGYAKLKGRNNALDFDFIPAKGGVKVFAIERMYLAAEAGAGFGIEDGAKTNFIYTGGLGYEWNNGLDIGIRYEGYVNDSSSTTYFRQTGQYAVRLAYNFKL</sequence>
<keyword evidence="1" id="KW-0732">Signal</keyword>
<keyword evidence="3" id="KW-1185">Reference proteome</keyword>
<feature type="signal peptide" evidence="1">
    <location>
        <begin position="1"/>
        <end position="25"/>
    </location>
</feature>
<reference evidence="2" key="1">
    <citation type="submission" date="2022-11" db="EMBL/GenBank/DDBJ databases">
        <authorList>
            <person name="Graham C."/>
            <person name="Newman J.D."/>
        </authorList>
    </citation>
    <scope>NUCLEOTIDE SEQUENCE</scope>
    <source>
        <strain evidence="2">DSM 19486</strain>
    </source>
</reference>
<evidence type="ECO:0000313" key="2">
    <source>
        <dbReference type="EMBL" id="MCX3265527.1"/>
    </source>
</evidence>
<protein>
    <recommendedName>
        <fullName evidence="4">Outer membrane protein beta-barrel domain-containing protein</fullName>
    </recommendedName>
</protein>
<evidence type="ECO:0008006" key="4">
    <source>
        <dbReference type="Google" id="ProtNLM"/>
    </source>
</evidence>
<dbReference type="EMBL" id="JAPJUH010000003">
    <property type="protein sequence ID" value="MCX3265527.1"/>
    <property type="molecule type" value="Genomic_DNA"/>
</dbReference>
<comment type="caution">
    <text evidence="2">The sequence shown here is derived from an EMBL/GenBank/DDBJ whole genome shotgun (WGS) entry which is preliminary data.</text>
</comment>
<feature type="chain" id="PRO_5040951514" description="Outer membrane protein beta-barrel domain-containing protein" evidence="1">
    <location>
        <begin position="26"/>
        <end position="180"/>
    </location>
</feature>
<gene>
    <name evidence="2" type="ORF">OQZ29_12270</name>
</gene>
<accession>A0A9X3I958</accession>
<dbReference type="RefSeq" id="WP_029204472.1">
    <property type="nucleotide sequence ID" value="NZ_JAPJUH010000003.1"/>
</dbReference>
<evidence type="ECO:0000256" key="1">
    <source>
        <dbReference type="SAM" id="SignalP"/>
    </source>
</evidence>
<evidence type="ECO:0000313" key="3">
    <source>
        <dbReference type="Proteomes" id="UP001142592"/>
    </source>
</evidence>
<organism evidence="2 3">
    <name type="scientific">Pedobacter agri</name>
    <dbReference type="NCBI Taxonomy" id="454586"/>
    <lineage>
        <taxon>Bacteria</taxon>
        <taxon>Pseudomonadati</taxon>
        <taxon>Bacteroidota</taxon>
        <taxon>Sphingobacteriia</taxon>
        <taxon>Sphingobacteriales</taxon>
        <taxon>Sphingobacteriaceae</taxon>
        <taxon>Pedobacter</taxon>
    </lineage>
</organism>
<dbReference type="AlphaFoldDB" id="A0A9X3I958"/>
<proteinExistence type="predicted"/>